<dbReference type="Proteomes" id="UP000007468">
    <property type="component" value="Chromosome"/>
</dbReference>
<dbReference type="GO" id="GO:0003677">
    <property type="term" value="F:DNA binding"/>
    <property type="evidence" value="ECO:0007669"/>
    <property type="project" value="UniProtKB-KW"/>
</dbReference>
<dbReference type="PROSITE" id="PS51077">
    <property type="entry name" value="HTH_ICLR"/>
    <property type="match status" value="1"/>
</dbReference>
<dbReference type="GO" id="GO:0045892">
    <property type="term" value="P:negative regulation of DNA-templated transcription"/>
    <property type="evidence" value="ECO:0007669"/>
    <property type="project" value="TreeGrafter"/>
</dbReference>
<name>D6GSZ4_FILAD</name>
<dbReference type="KEGG" id="faa:HMPREF0389_01231"/>
<dbReference type="eggNOG" id="COG1414">
    <property type="taxonomic scope" value="Bacteria"/>
</dbReference>
<keyword evidence="1" id="KW-0805">Transcription regulation</keyword>
<protein>
    <submittedName>
        <fullName evidence="6">IclR helix-turn-helix domain protein</fullName>
    </submittedName>
</protein>
<dbReference type="InterPro" id="IPR036390">
    <property type="entry name" value="WH_DNA-bd_sf"/>
</dbReference>
<dbReference type="PANTHER" id="PTHR30136">
    <property type="entry name" value="HELIX-TURN-HELIX TRANSCRIPTIONAL REGULATOR, ICLR FAMILY"/>
    <property type="match status" value="1"/>
</dbReference>
<dbReference type="PROSITE" id="PS51078">
    <property type="entry name" value="ICLR_ED"/>
    <property type="match status" value="1"/>
</dbReference>
<dbReference type="InterPro" id="IPR005471">
    <property type="entry name" value="Tscrpt_reg_IclR_N"/>
</dbReference>
<gene>
    <name evidence="6" type="ordered locus">HMPREF0389_01231</name>
</gene>
<evidence type="ECO:0000256" key="3">
    <source>
        <dbReference type="ARBA" id="ARBA00023163"/>
    </source>
</evidence>
<organism evidence="6 7">
    <name type="scientific">Filifactor alocis (strain ATCC 35896 / CCUG 47790 / D40 B5)</name>
    <name type="common">Fusobacterium alocis</name>
    <dbReference type="NCBI Taxonomy" id="546269"/>
    <lineage>
        <taxon>Bacteria</taxon>
        <taxon>Bacillati</taxon>
        <taxon>Bacillota</taxon>
        <taxon>Clostridia</taxon>
        <taxon>Peptostreptococcales</taxon>
        <taxon>Filifactoraceae</taxon>
        <taxon>Filifactor</taxon>
    </lineage>
</organism>
<accession>D6GSZ4</accession>
<reference evidence="7" key="1">
    <citation type="submission" date="2010-12" db="EMBL/GenBank/DDBJ databases">
        <title>The genome sequence of Filifactor alocis strain ATCC 35896.</title>
        <authorList>
            <consortium name="The Broad Institute Genome Sequencing Platform"/>
            <person name="Ward D."/>
            <person name="Earl A."/>
            <person name="Feldgarden M."/>
            <person name="Young S.K."/>
            <person name="Gargeya S."/>
            <person name="Zeng Q."/>
            <person name="Alvarado L."/>
            <person name="Berlin A."/>
            <person name="Bochicchio J."/>
            <person name="Chapman S.B."/>
            <person name="Chen Z."/>
            <person name="Freedman E."/>
            <person name="Gellesch M."/>
            <person name="Goldberg J."/>
            <person name="Griggs A."/>
            <person name="Gujja S."/>
            <person name="Heilman E."/>
            <person name="Heiman D."/>
            <person name="Howarth C."/>
            <person name="Mehta T."/>
            <person name="Neiman D."/>
            <person name="Pearson M."/>
            <person name="Roberts A."/>
            <person name="Saif S."/>
            <person name="Shea T."/>
            <person name="Shenoy N."/>
            <person name="Sisk P."/>
            <person name="Stolte C."/>
            <person name="Sykes S."/>
            <person name="White J."/>
            <person name="Yandava C."/>
            <person name="Izard J."/>
            <person name="Blanton J.M."/>
            <person name="Baranova O.V."/>
            <person name="Tanner A.C."/>
            <person name="Dewhirst F.E."/>
            <person name="Haas B."/>
            <person name="Nusbaum C."/>
            <person name="Birren B."/>
        </authorList>
    </citation>
    <scope>NUCLEOTIDE SEQUENCE [LARGE SCALE GENOMIC DNA]</scope>
    <source>
        <strain evidence="7">ATCC 35896 / D40 B5</strain>
    </source>
</reference>
<dbReference type="InterPro" id="IPR014757">
    <property type="entry name" value="Tscrpt_reg_IclR_C"/>
</dbReference>
<keyword evidence="3" id="KW-0804">Transcription</keyword>
<dbReference type="STRING" id="546269.HMPREF0389_01231"/>
<dbReference type="RefSeq" id="WP_014263211.1">
    <property type="nucleotide sequence ID" value="NC_016630.1"/>
</dbReference>
<dbReference type="SUPFAM" id="SSF46785">
    <property type="entry name" value="Winged helix' DNA-binding domain"/>
    <property type="match status" value="1"/>
</dbReference>
<evidence type="ECO:0000313" key="6">
    <source>
        <dbReference type="EMBL" id="EFE27979.1"/>
    </source>
</evidence>
<evidence type="ECO:0000256" key="2">
    <source>
        <dbReference type="ARBA" id="ARBA00023125"/>
    </source>
</evidence>
<evidence type="ECO:0000313" key="7">
    <source>
        <dbReference type="Proteomes" id="UP000007468"/>
    </source>
</evidence>
<dbReference type="AlphaFoldDB" id="D6GSZ4"/>
<proteinExistence type="predicted"/>
<dbReference type="InterPro" id="IPR029016">
    <property type="entry name" value="GAF-like_dom_sf"/>
</dbReference>
<dbReference type="Gene3D" id="1.10.10.10">
    <property type="entry name" value="Winged helix-like DNA-binding domain superfamily/Winged helix DNA-binding domain"/>
    <property type="match status" value="1"/>
</dbReference>
<dbReference type="PANTHER" id="PTHR30136:SF35">
    <property type="entry name" value="HTH-TYPE TRANSCRIPTIONAL REGULATOR RV1719"/>
    <property type="match status" value="1"/>
</dbReference>
<evidence type="ECO:0000256" key="1">
    <source>
        <dbReference type="ARBA" id="ARBA00023015"/>
    </source>
</evidence>
<dbReference type="InterPro" id="IPR036388">
    <property type="entry name" value="WH-like_DNA-bd_sf"/>
</dbReference>
<dbReference type="Pfam" id="PF01614">
    <property type="entry name" value="IclR_C"/>
    <property type="match status" value="1"/>
</dbReference>
<evidence type="ECO:0000259" key="4">
    <source>
        <dbReference type="PROSITE" id="PS51077"/>
    </source>
</evidence>
<dbReference type="SUPFAM" id="SSF55781">
    <property type="entry name" value="GAF domain-like"/>
    <property type="match status" value="1"/>
</dbReference>
<keyword evidence="2" id="KW-0238">DNA-binding</keyword>
<dbReference type="Pfam" id="PF09339">
    <property type="entry name" value="HTH_IclR"/>
    <property type="match status" value="1"/>
</dbReference>
<sequence>MIQSLQRSMELLETMAVPDKSFSVSELSERLNLPPSTIHRILKTFCAMQYVTKDNVAHLYKLGPALILLGKAATQNIRMNDAAKPILKTLSEQTQEDAFLIIRVGYKGVVYDKVEGPNNLKVVERFGSEVDLHWGALRKVLLAYQTEEFIREYIEHGLTPSPSYEFDKNTLYEELQQIREDGYAASKGNYIANGYGVGAPVFDYQGQVVASIGIIAPSSKMKKEVINQMKKAVLDASKNLSRQLGYIK</sequence>
<dbReference type="EMBL" id="CP002390">
    <property type="protein sequence ID" value="EFE27979.1"/>
    <property type="molecule type" value="Genomic_DNA"/>
</dbReference>
<dbReference type="InterPro" id="IPR050707">
    <property type="entry name" value="HTH_MetabolicPath_Reg"/>
</dbReference>
<dbReference type="GO" id="GO:0003700">
    <property type="term" value="F:DNA-binding transcription factor activity"/>
    <property type="evidence" value="ECO:0007669"/>
    <property type="project" value="TreeGrafter"/>
</dbReference>
<feature type="domain" description="IclR-ED" evidence="5">
    <location>
        <begin position="65"/>
        <end position="246"/>
    </location>
</feature>
<feature type="domain" description="HTH iclR-type" evidence="4">
    <location>
        <begin position="2"/>
        <end position="64"/>
    </location>
</feature>
<dbReference type="OrthoDB" id="9791752at2"/>
<dbReference type="SMART" id="SM00346">
    <property type="entry name" value="HTH_ICLR"/>
    <property type="match status" value="1"/>
</dbReference>
<keyword evidence="7" id="KW-1185">Reference proteome</keyword>
<evidence type="ECO:0000259" key="5">
    <source>
        <dbReference type="PROSITE" id="PS51078"/>
    </source>
</evidence>
<dbReference type="Gene3D" id="3.30.450.40">
    <property type="match status" value="1"/>
</dbReference>